<dbReference type="EMBL" id="AGWQ01000006">
    <property type="protein sequence ID" value="EJZ86316.1"/>
    <property type="molecule type" value="Genomic_DNA"/>
</dbReference>
<evidence type="ECO:0000256" key="8">
    <source>
        <dbReference type="SAM" id="Phobius"/>
    </source>
</evidence>
<dbReference type="PANTHER" id="PTHR31806:SF1">
    <property type="entry name" value="PURINE-CYTOSINE PERMEASE FCY2-RELATED"/>
    <property type="match status" value="1"/>
</dbReference>
<dbReference type="HOGENOM" id="CLU_026016_3_2_11"/>
<feature type="transmembrane region" description="Helical" evidence="8">
    <location>
        <begin position="207"/>
        <end position="227"/>
    </location>
</feature>
<feature type="transmembrane region" description="Helical" evidence="8">
    <location>
        <begin position="282"/>
        <end position="306"/>
    </location>
</feature>
<keyword evidence="10" id="KW-1185">Reference proteome</keyword>
<feature type="transmembrane region" description="Helical" evidence="8">
    <location>
        <begin position="147"/>
        <end position="169"/>
    </location>
</feature>
<dbReference type="InterPro" id="IPR026030">
    <property type="entry name" value="Pur-cyt_permease_Fcy2/21/22"/>
</dbReference>
<dbReference type="STRING" id="883077.HMPREF9241_00941"/>
<keyword evidence="5 8" id="KW-1133">Transmembrane helix</keyword>
<evidence type="ECO:0000256" key="4">
    <source>
        <dbReference type="ARBA" id="ARBA00022692"/>
    </source>
</evidence>
<dbReference type="PATRIC" id="fig|883077.3.peg.949"/>
<dbReference type="Gene3D" id="1.10.4160.10">
    <property type="entry name" value="Hydantoin permease"/>
    <property type="match status" value="1"/>
</dbReference>
<feature type="transmembrane region" description="Helical" evidence="8">
    <location>
        <begin position="447"/>
        <end position="466"/>
    </location>
</feature>
<feature type="transmembrane region" description="Helical" evidence="8">
    <location>
        <begin position="61"/>
        <end position="84"/>
    </location>
</feature>
<accession>K0YRT9</accession>
<dbReference type="InterPro" id="IPR001248">
    <property type="entry name" value="Pur-cyt_permease"/>
</dbReference>
<dbReference type="Pfam" id="PF02133">
    <property type="entry name" value="Transp_cyt_pur"/>
    <property type="match status" value="1"/>
</dbReference>
<evidence type="ECO:0000256" key="5">
    <source>
        <dbReference type="ARBA" id="ARBA00022989"/>
    </source>
</evidence>
<gene>
    <name evidence="9" type="ORF">HMPREF9241_00941</name>
</gene>
<protein>
    <recommendedName>
        <fullName evidence="11">NCS1 nucleoside transporter</fullName>
    </recommendedName>
</protein>
<dbReference type="AlphaFoldDB" id="K0YRT9"/>
<keyword evidence="4 8" id="KW-0812">Transmembrane</keyword>
<sequence>MSDPAALETSSGIDQQGIDLVPPHRRHGKAIDLFFLWAGTTTNIFTVSYGALLVILFGLSFWQAIVAIVVGNLIAYPLLALASLQGPKTGTTNMTISRSSLGPRGGRANGLFSWLMLLGFEAAGLVLVYYAIAALLGIFGIDISGVTQVAGIVVLGLIQMLLPLIGYNFLMAAQKFATIIFACAFVILAVLILPKVNIATGEVGADINAMISAISLVVVSGGLSWACSGSNFSRYLPEETSPLSVGTWAALGGFVPYLLLQSLGAAMATVAVGPDVDLSDPLAVPAILPAGFSVPFLLLVGFGLMVQNGTNLYSSSLNLQTAGIPAKRPVVVVTDSIICILITIFAVAQSSFYALLSAFVGSLSVWLAPWITIYLVDWVMRRGNYDLAGLMNDKGGVYWGVGGVKLPGFVSLIAGMIASALFANTGYFIGPIAAAISPQHPEYAPDLAIPAGIVVSGVLFIALTITNKKKNLGIA</sequence>
<feature type="transmembrane region" description="Helical" evidence="8">
    <location>
        <begin position="114"/>
        <end position="141"/>
    </location>
</feature>
<evidence type="ECO:0000256" key="1">
    <source>
        <dbReference type="ARBA" id="ARBA00004141"/>
    </source>
</evidence>
<reference evidence="9 10" key="1">
    <citation type="submission" date="2012-07" db="EMBL/GenBank/DDBJ databases">
        <title>The Genome Sequence of Actinomyces turicensis ACS-279-V-COL4.</title>
        <authorList>
            <consortium name="The Broad Institute Genome Sequencing Platform"/>
            <person name="Earl A."/>
            <person name="Ward D."/>
            <person name="Feldgarden M."/>
            <person name="Gevers D."/>
            <person name="Saerens B."/>
            <person name="Vaneechoutte M."/>
            <person name="Walker B."/>
            <person name="Young S.K."/>
            <person name="Zeng Q."/>
            <person name="Gargeya S."/>
            <person name="Fitzgerald M."/>
            <person name="Haas B."/>
            <person name="Abouelleil A."/>
            <person name="Alvarado L."/>
            <person name="Arachchi H.M."/>
            <person name="Berlin A."/>
            <person name="Chapman S.B."/>
            <person name="Goldberg J."/>
            <person name="Griggs A."/>
            <person name="Gujja S."/>
            <person name="Hansen M."/>
            <person name="Howarth C."/>
            <person name="Imamovic A."/>
            <person name="Larimer J."/>
            <person name="McCowen C."/>
            <person name="Montmayeur A."/>
            <person name="Murphy C."/>
            <person name="Neiman D."/>
            <person name="Pearson M."/>
            <person name="Priest M."/>
            <person name="Roberts A."/>
            <person name="Saif S."/>
            <person name="Shea T."/>
            <person name="Sisk P."/>
            <person name="Sykes S."/>
            <person name="Wortman J."/>
            <person name="Nusbaum C."/>
            <person name="Birren B."/>
        </authorList>
    </citation>
    <scope>NUCLEOTIDE SEQUENCE [LARGE SCALE GENOMIC DNA]</scope>
    <source>
        <strain evidence="9 10">ACS-279-V-Col4</strain>
    </source>
</reference>
<dbReference type="GO" id="GO:0005886">
    <property type="term" value="C:plasma membrane"/>
    <property type="evidence" value="ECO:0007669"/>
    <property type="project" value="TreeGrafter"/>
</dbReference>
<evidence type="ECO:0000256" key="7">
    <source>
        <dbReference type="PIRNR" id="PIRNR002744"/>
    </source>
</evidence>
<dbReference type="RefSeq" id="WP_006681146.1">
    <property type="nucleotide sequence ID" value="NZ_JH815209.1"/>
</dbReference>
<evidence type="ECO:0000313" key="10">
    <source>
        <dbReference type="Proteomes" id="UP000003994"/>
    </source>
</evidence>
<keyword evidence="6 7" id="KW-0472">Membrane</keyword>
<feature type="transmembrane region" description="Helical" evidence="8">
    <location>
        <begin position="354"/>
        <end position="376"/>
    </location>
</feature>
<name>K0YRT9_9ACTO</name>
<dbReference type="GO" id="GO:0022857">
    <property type="term" value="F:transmembrane transporter activity"/>
    <property type="evidence" value="ECO:0007669"/>
    <property type="project" value="InterPro"/>
</dbReference>
<evidence type="ECO:0000256" key="6">
    <source>
        <dbReference type="ARBA" id="ARBA00023136"/>
    </source>
</evidence>
<evidence type="ECO:0000313" key="9">
    <source>
        <dbReference type="EMBL" id="EJZ86316.1"/>
    </source>
</evidence>
<comment type="similarity">
    <text evidence="2 7">Belongs to the purine-cytosine permease (2.A.39) family.</text>
</comment>
<comment type="caution">
    <text evidence="9">The sequence shown here is derived from an EMBL/GenBank/DDBJ whole genome shotgun (WGS) entry which is preliminary data.</text>
</comment>
<feature type="transmembrane region" description="Helical" evidence="8">
    <location>
        <begin position="248"/>
        <end position="270"/>
    </location>
</feature>
<feature type="transmembrane region" description="Helical" evidence="8">
    <location>
        <begin position="33"/>
        <end position="55"/>
    </location>
</feature>
<comment type="subcellular location">
    <subcellularLocation>
        <location evidence="1">Membrane</location>
        <topology evidence="1">Multi-pass membrane protein</topology>
    </subcellularLocation>
</comment>
<dbReference type="Proteomes" id="UP000003994">
    <property type="component" value="Unassembled WGS sequence"/>
</dbReference>
<feature type="transmembrane region" description="Helical" evidence="8">
    <location>
        <begin position="330"/>
        <end position="348"/>
    </location>
</feature>
<evidence type="ECO:0008006" key="11">
    <source>
        <dbReference type="Google" id="ProtNLM"/>
    </source>
</evidence>
<feature type="transmembrane region" description="Helical" evidence="8">
    <location>
        <begin position="397"/>
        <end position="422"/>
    </location>
</feature>
<dbReference type="PANTHER" id="PTHR31806">
    <property type="entry name" value="PURINE-CYTOSINE PERMEASE FCY2-RELATED"/>
    <property type="match status" value="1"/>
</dbReference>
<proteinExistence type="inferred from homology"/>
<dbReference type="eggNOG" id="COG1457">
    <property type="taxonomic scope" value="Bacteria"/>
</dbReference>
<keyword evidence="3 7" id="KW-0813">Transport</keyword>
<evidence type="ECO:0000256" key="3">
    <source>
        <dbReference type="ARBA" id="ARBA00022448"/>
    </source>
</evidence>
<evidence type="ECO:0000256" key="2">
    <source>
        <dbReference type="ARBA" id="ARBA00008974"/>
    </source>
</evidence>
<organism evidence="9 10">
    <name type="scientific">Schaalia turicensis ACS-279-V-Col4</name>
    <dbReference type="NCBI Taxonomy" id="883077"/>
    <lineage>
        <taxon>Bacteria</taxon>
        <taxon>Bacillati</taxon>
        <taxon>Actinomycetota</taxon>
        <taxon>Actinomycetes</taxon>
        <taxon>Actinomycetales</taxon>
        <taxon>Actinomycetaceae</taxon>
        <taxon>Schaalia</taxon>
    </lineage>
</organism>
<dbReference type="PIRSF" id="PIRSF002744">
    <property type="entry name" value="Pur-cyt_permease"/>
    <property type="match status" value="1"/>
</dbReference>
<feature type="transmembrane region" description="Helical" evidence="8">
    <location>
        <begin position="176"/>
        <end position="195"/>
    </location>
</feature>